<keyword evidence="3" id="KW-0805">Transcription regulation</keyword>
<evidence type="ECO:0000259" key="8">
    <source>
        <dbReference type="PROSITE" id="PS50863"/>
    </source>
</evidence>
<feature type="region of interest" description="Disordered" evidence="7">
    <location>
        <begin position="135"/>
        <end position="178"/>
    </location>
</feature>
<dbReference type="PANTHER" id="PTHR31674:SF62">
    <property type="entry name" value="B3 DOMAIN-CONTAINING PROTEIN REM14-RELATED"/>
    <property type="match status" value="1"/>
</dbReference>
<evidence type="ECO:0000313" key="10">
    <source>
        <dbReference type="Proteomes" id="UP000797356"/>
    </source>
</evidence>
<dbReference type="Pfam" id="PF02362">
    <property type="entry name" value="B3"/>
    <property type="match status" value="2"/>
</dbReference>
<feature type="domain" description="TF-B3" evidence="8">
    <location>
        <begin position="22"/>
        <end position="98"/>
    </location>
</feature>
<organism evidence="9 10">
    <name type="scientific">Cocos nucifera</name>
    <name type="common">Coconut palm</name>
    <dbReference type="NCBI Taxonomy" id="13894"/>
    <lineage>
        <taxon>Eukaryota</taxon>
        <taxon>Viridiplantae</taxon>
        <taxon>Streptophyta</taxon>
        <taxon>Embryophyta</taxon>
        <taxon>Tracheophyta</taxon>
        <taxon>Spermatophyta</taxon>
        <taxon>Magnoliopsida</taxon>
        <taxon>Liliopsida</taxon>
        <taxon>Arecaceae</taxon>
        <taxon>Arecoideae</taxon>
        <taxon>Cocoseae</taxon>
        <taxon>Attaleinae</taxon>
        <taxon>Cocos</taxon>
    </lineage>
</organism>
<dbReference type="AlphaFoldDB" id="A0A8K0HV01"/>
<dbReference type="CDD" id="cd10017">
    <property type="entry name" value="B3_DNA"/>
    <property type="match status" value="2"/>
</dbReference>
<dbReference type="InterPro" id="IPR003340">
    <property type="entry name" value="B3_DNA-bd"/>
</dbReference>
<reference evidence="9" key="2">
    <citation type="submission" date="2019-07" db="EMBL/GenBank/DDBJ databases">
        <authorList>
            <person name="Yang Y."/>
            <person name="Bocs S."/>
            <person name="Baudouin L."/>
        </authorList>
    </citation>
    <scope>NUCLEOTIDE SEQUENCE</scope>
    <source>
        <tissue evidence="9">Spear leaf of Hainan Tall coconut</tissue>
    </source>
</reference>
<evidence type="ECO:0000256" key="7">
    <source>
        <dbReference type="SAM" id="MobiDB-lite"/>
    </source>
</evidence>
<evidence type="ECO:0000256" key="3">
    <source>
        <dbReference type="ARBA" id="ARBA00023015"/>
    </source>
</evidence>
<evidence type="ECO:0000256" key="2">
    <source>
        <dbReference type="ARBA" id="ARBA00022737"/>
    </source>
</evidence>
<dbReference type="SUPFAM" id="SSF101936">
    <property type="entry name" value="DNA-binding pseudobarrel domain"/>
    <property type="match status" value="2"/>
</dbReference>
<keyword evidence="6" id="KW-0539">Nucleus</keyword>
<proteinExistence type="predicted"/>
<comment type="subcellular location">
    <subcellularLocation>
        <location evidence="1">Nucleus</location>
    </subcellularLocation>
</comment>
<protein>
    <submittedName>
        <fullName evidence="9">Putative B3 domain-containing protein</fullName>
    </submittedName>
</protein>
<dbReference type="Proteomes" id="UP000797356">
    <property type="component" value="Chromosome 1"/>
</dbReference>
<keyword evidence="2" id="KW-0677">Repeat</keyword>
<keyword evidence="10" id="KW-1185">Reference proteome</keyword>
<comment type="caution">
    <text evidence="9">The sequence shown here is derived from an EMBL/GenBank/DDBJ whole genome shotgun (WGS) entry which is preliminary data.</text>
</comment>
<name>A0A8K0HV01_COCNU</name>
<evidence type="ECO:0000256" key="5">
    <source>
        <dbReference type="ARBA" id="ARBA00023163"/>
    </source>
</evidence>
<sequence length="264" mass="29995">MEPDMAEEEIGGAYRQRFVKLIPPKFTQHLVNGDHQKATILSPLGKFWHVDLQREGHKMFFGTGWEDFAKAHGLSVGHFLVFRHLGKMVFTIKIFDKSGCLKEYDSTASTYASKREADVDVEILDVAPKDVGPVNWISSSKKGRSKKSASANSHGQRHIDETPPKSSGRKRPNRRKRVPFFERMVGRSTLISMRMNVPREFCLSNGLATLGEITLIDRKQRLWPVLFRPGSRESHLGKGWRLFSEANNLKEGDRCIFKLASEKG</sequence>
<evidence type="ECO:0000313" key="9">
    <source>
        <dbReference type="EMBL" id="KAG1326658.1"/>
    </source>
</evidence>
<evidence type="ECO:0000256" key="4">
    <source>
        <dbReference type="ARBA" id="ARBA00023125"/>
    </source>
</evidence>
<dbReference type="GO" id="GO:0005634">
    <property type="term" value="C:nucleus"/>
    <property type="evidence" value="ECO:0007669"/>
    <property type="project" value="UniProtKB-SubCell"/>
</dbReference>
<dbReference type="GO" id="GO:0003677">
    <property type="term" value="F:DNA binding"/>
    <property type="evidence" value="ECO:0007669"/>
    <property type="project" value="UniProtKB-KW"/>
</dbReference>
<dbReference type="Gene3D" id="2.40.330.10">
    <property type="entry name" value="DNA-binding pseudobarrel domain"/>
    <property type="match status" value="2"/>
</dbReference>
<dbReference type="EMBL" id="CM017872">
    <property type="protein sequence ID" value="KAG1326658.1"/>
    <property type="molecule type" value="Genomic_DNA"/>
</dbReference>
<dbReference type="InterPro" id="IPR015300">
    <property type="entry name" value="DNA-bd_pseudobarrel_sf"/>
</dbReference>
<dbReference type="PANTHER" id="PTHR31674">
    <property type="entry name" value="B3 DOMAIN-CONTAINING PROTEIN REM-LIKE 3-RELATED"/>
    <property type="match status" value="1"/>
</dbReference>
<dbReference type="OrthoDB" id="683934at2759"/>
<keyword evidence="4" id="KW-0238">DNA-binding</keyword>
<accession>A0A8K0HV01</accession>
<keyword evidence="5" id="KW-0804">Transcription</keyword>
<dbReference type="SMART" id="SM01019">
    <property type="entry name" value="B3"/>
    <property type="match status" value="2"/>
</dbReference>
<evidence type="ECO:0000256" key="6">
    <source>
        <dbReference type="ARBA" id="ARBA00023242"/>
    </source>
</evidence>
<evidence type="ECO:0000256" key="1">
    <source>
        <dbReference type="ARBA" id="ARBA00004123"/>
    </source>
</evidence>
<gene>
    <name evidence="9" type="ORF">COCNU_01G005920</name>
</gene>
<feature type="domain" description="TF-B3" evidence="8">
    <location>
        <begin position="180"/>
        <end position="264"/>
    </location>
</feature>
<dbReference type="PROSITE" id="PS50863">
    <property type="entry name" value="B3"/>
    <property type="match status" value="2"/>
</dbReference>
<dbReference type="InterPro" id="IPR039218">
    <property type="entry name" value="REM_fam"/>
</dbReference>
<feature type="compositionally biased region" description="Basic residues" evidence="7">
    <location>
        <begin position="167"/>
        <end position="178"/>
    </location>
</feature>
<reference evidence="9" key="1">
    <citation type="journal article" date="2017" name="Gigascience">
        <title>The genome draft of coconut (Cocos nucifera).</title>
        <authorList>
            <person name="Xiao Y."/>
            <person name="Xu P."/>
            <person name="Fan H."/>
            <person name="Baudouin L."/>
            <person name="Xia W."/>
            <person name="Bocs S."/>
            <person name="Xu J."/>
            <person name="Li Q."/>
            <person name="Guo A."/>
            <person name="Zhou L."/>
            <person name="Li J."/>
            <person name="Wu Y."/>
            <person name="Ma Z."/>
            <person name="Armero A."/>
            <person name="Issali A.E."/>
            <person name="Liu N."/>
            <person name="Peng M."/>
            <person name="Yang Y."/>
        </authorList>
    </citation>
    <scope>NUCLEOTIDE SEQUENCE</scope>
    <source>
        <tissue evidence="9">Spear leaf of Hainan Tall coconut</tissue>
    </source>
</reference>